<reference evidence="1" key="1">
    <citation type="journal article" date="2022" name="Plant J.">
        <title>Strategies of tolerance reflected in two North American maple genomes.</title>
        <authorList>
            <person name="McEvoy S.L."/>
            <person name="Sezen U.U."/>
            <person name="Trouern-Trend A."/>
            <person name="McMahon S.M."/>
            <person name="Schaberg P.G."/>
            <person name="Yang J."/>
            <person name="Wegrzyn J.L."/>
            <person name="Swenson N.G."/>
        </authorList>
    </citation>
    <scope>NUCLEOTIDE SEQUENCE</scope>
    <source>
        <strain evidence="1">NS2018</strain>
    </source>
</reference>
<organism evidence="1 2">
    <name type="scientific">Acer saccharum</name>
    <name type="common">Sugar maple</name>
    <dbReference type="NCBI Taxonomy" id="4024"/>
    <lineage>
        <taxon>Eukaryota</taxon>
        <taxon>Viridiplantae</taxon>
        <taxon>Streptophyta</taxon>
        <taxon>Embryophyta</taxon>
        <taxon>Tracheophyta</taxon>
        <taxon>Spermatophyta</taxon>
        <taxon>Magnoliopsida</taxon>
        <taxon>eudicotyledons</taxon>
        <taxon>Gunneridae</taxon>
        <taxon>Pentapetalae</taxon>
        <taxon>rosids</taxon>
        <taxon>malvids</taxon>
        <taxon>Sapindales</taxon>
        <taxon>Sapindaceae</taxon>
        <taxon>Hippocastanoideae</taxon>
        <taxon>Acereae</taxon>
        <taxon>Acer</taxon>
    </lineage>
</organism>
<comment type="caution">
    <text evidence="1">The sequence shown here is derived from an EMBL/GenBank/DDBJ whole genome shotgun (WGS) entry which is preliminary data.</text>
</comment>
<keyword evidence="2" id="KW-1185">Reference proteome</keyword>
<dbReference type="AlphaFoldDB" id="A0AA39RSE1"/>
<dbReference type="PANTHER" id="PTHR33181">
    <property type="entry name" value="OS01G0778500 PROTEIN"/>
    <property type="match status" value="1"/>
</dbReference>
<dbReference type="PANTHER" id="PTHR33181:SF4">
    <property type="entry name" value="OVULE PROTEIN"/>
    <property type="match status" value="1"/>
</dbReference>
<protein>
    <submittedName>
        <fullName evidence="1">Uncharacterized protein</fullName>
    </submittedName>
</protein>
<dbReference type="EMBL" id="JAUESC010000386">
    <property type="protein sequence ID" value="KAK0577622.1"/>
    <property type="molecule type" value="Genomic_DNA"/>
</dbReference>
<name>A0AA39RSE1_ACESA</name>
<evidence type="ECO:0000313" key="1">
    <source>
        <dbReference type="EMBL" id="KAK0577622.1"/>
    </source>
</evidence>
<evidence type="ECO:0000313" key="2">
    <source>
        <dbReference type="Proteomes" id="UP001168877"/>
    </source>
</evidence>
<dbReference type="Proteomes" id="UP001168877">
    <property type="component" value="Unassembled WGS sequence"/>
</dbReference>
<gene>
    <name evidence="1" type="ORF">LWI29_035924</name>
</gene>
<reference evidence="1" key="2">
    <citation type="submission" date="2023-06" db="EMBL/GenBank/DDBJ databases">
        <authorList>
            <person name="Swenson N.G."/>
            <person name="Wegrzyn J.L."/>
            <person name="Mcevoy S.L."/>
        </authorList>
    </citation>
    <scope>NUCLEOTIDE SEQUENCE</scope>
    <source>
        <strain evidence="1">NS2018</strain>
        <tissue evidence="1">Leaf</tissue>
    </source>
</reference>
<proteinExistence type="predicted"/>
<sequence>MKQWDQMTFSLQRLWNAVASRLGIRKSGILRLHHDVRSCEYKDVHVMWEMLQRNEAEHTRTPGKSKKRPCWKFFEWARNSVICRSY</sequence>
<accession>A0AA39RSE1</accession>